<name>A0A2X0ICQ1_9ACTN</name>
<sequence length="164" mass="18323">WPTSSAAYTPLRFPGQYFDPETRLHYNLHRHYDPETARYTSPDPLGLTPAPNPDAYVDNPHTWSDPLGLSPHPADGQAKRSRAQDLQPDENAQGSHTVFEHDENGRVTRYQTWIHEPRSPNGWIKGPRFRGTGKAHSGIEPPLYYPKGGGLGISATGENLPRGY</sequence>
<keyword evidence="4" id="KW-1185">Reference proteome</keyword>
<evidence type="ECO:0000313" key="4">
    <source>
        <dbReference type="Proteomes" id="UP000248889"/>
    </source>
</evidence>
<dbReference type="Pfam" id="PF15529">
    <property type="entry name" value="Ntox24"/>
    <property type="match status" value="1"/>
</dbReference>
<reference evidence="3 4" key="1">
    <citation type="submission" date="2018-06" db="EMBL/GenBank/DDBJ databases">
        <title>Streptacidiphilus pinicola sp. nov., isolated from pine grove soil.</title>
        <authorList>
            <person name="Roh S.G."/>
            <person name="Park S."/>
            <person name="Kim M.-K."/>
            <person name="Yun B.-R."/>
            <person name="Park J."/>
            <person name="Kim M.J."/>
            <person name="Kim Y.S."/>
            <person name="Kim S.B."/>
        </authorList>
    </citation>
    <scope>NUCLEOTIDE SEQUENCE [LARGE SCALE GENOMIC DNA]</scope>
    <source>
        <strain evidence="3 4">MMS16-CNU450</strain>
    </source>
</reference>
<dbReference type="AlphaFoldDB" id="A0A2X0ICQ1"/>
<evidence type="ECO:0000256" key="1">
    <source>
        <dbReference type="SAM" id="MobiDB-lite"/>
    </source>
</evidence>
<gene>
    <name evidence="3" type="ORF">DN069_25755</name>
</gene>
<protein>
    <submittedName>
        <fullName evidence="3">Type IV secretion protein Rhs</fullName>
    </submittedName>
</protein>
<feature type="region of interest" description="Disordered" evidence="1">
    <location>
        <begin position="35"/>
        <end position="104"/>
    </location>
</feature>
<dbReference type="Proteomes" id="UP000248889">
    <property type="component" value="Unassembled WGS sequence"/>
</dbReference>
<feature type="domain" description="Bacterial toxin 24" evidence="2">
    <location>
        <begin position="78"/>
        <end position="146"/>
    </location>
</feature>
<organism evidence="3 4">
    <name type="scientific">Streptacidiphilus pinicola</name>
    <dbReference type="NCBI Taxonomy" id="2219663"/>
    <lineage>
        <taxon>Bacteria</taxon>
        <taxon>Bacillati</taxon>
        <taxon>Actinomycetota</taxon>
        <taxon>Actinomycetes</taxon>
        <taxon>Kitasatosporales</taxon>
        <taxon>Streptomycetaceae</taxon>
        <taxon>Streptacidiphilus</taxon>
    </lineage>
</organism>
<comment type="caution">
    <text evidence="3">The sequence shown here is derived from an EMBL/GenBank/DDBJ whole genome shotgun (WGS) entry which is preliminary data.</text>
</comment>
<dbReference type="InterPro" id="IPR050708">
    <property type="entry name" value="T6SS_VgrG/RHS"/>
</dbReference>
<dbReference type="NCBIfam" id="TIGR03696">
    <property type="entry name" value="Rhs_assc_core"/>
    <property type="match status" value="1"/>
</dbReference>
<dbReference type="RefSeq" id="WP_243639710.1">
    <property type="nucleotide sequence ID" value="NZ_QKYN01000104.1"/>
</dbReference>
<dbReference type="PANTHER" id="PTHR32305">
    <property type="match status" value="1"/>
</dbReference>
<dbReference type="PANTHER" id="PTHR32305:SF15">
    <property type="entry name" value="PROTEIN RHSA-RELATED"/>
    <property type="match status" value="1"/>
</dbReference>
<evidence type="ECO:0000259" key="2">
    <source>
        <dbReference type="Pfam" id="PF15529"/>
    </source>
</evidence>
<feature type="non-terminal residue" evidence="3">
    <location>
        <position position="1"/>
    </location>
</feature>
<dbReference type="InterPro" id="IPR022385">
    <property type="entry name" value="Rhs_assc_core"/>
</dbReference>
<dbReference type="InterPro" id="IPR029114">
    <property type="entry name" value="Ntox24"/>
</dbReference>
<proteinExistence type="predicted"/>
<dbReference type="EMBL" id="QKYN01000104">
    <property type="protein sequence ID" value="RAG82762.1"/>
    <property type="molecule type" value="Genomic_DNA"/>
</dbReference>
<evidence type="ECO:0000313" key="3">
    <source>
        <dbReference type="EMBL" id="RAG82762.1"/>
    </source>
</evidence>
<accession>A0A2X0ICQ1</accession>
<dbReference type="PRINTS" id="PR00394">
    <property type="entry name" value="RHSPROTEIN"/>
</dbReference>
<dbReference type="Gene3D" id="2.180.10.10">
    <property type="entry name" value="RHS repeat-associated core"/>
    <property type="match status" value="1"/>
</dbReference>